<comment type="caution">
    <text evidence="1">The sequence shown here is derived from an EMBL/GenBank/DDBJ whole genome shotgun (WGS) entry which is preliminary data.</text>
</comment>
<proteinExistence type="predicted"/>
<dbReference type="Proteomes" id="UP000006729">
    <property type="component" value="Chromosome 1"/>
</dbReference>
<accession>A0ACC0TLN5</accession>
<name>A0ACC0TLN5_POPTR</name>
<protein>
    <submittedName>
        <fullName evidence="1">Uncharacterized protein</fullName>
    </submittedName>
</protein>
<gene>
    <name evidence="1" type="ORF">POPTR_001G240904v4</name>
</gene>
<organism evidence="1 2">
    <name type="scientific">Populus trichocarpa</name>
    <name type="common">Western balsam poplar</name>
    <name type="synonym">Populus balsamifera subsp. trichocarpa</name>
    <dbReference type="NCBI Taxonomy" id="3694"/>
    <lineage>
        <taxon>Eukaryota</taxon>
        <taxon>Viridiplantae</taxon>
        <taxon>Streptophyta</taxon>
        <taxon>Embryophyta</taxon>
        <taxon>Tracheophyta</taxon>
        <taxon>Spermatophyta</taxon>
        <taxon>Magnoliopsida</taxon>
        <taxon>eudicotyledons</taxon>
        <taxon>Gunneridae</taxon>
        <taxon>Pentapetalae</taxon>
        <taxon>rosids</taxon>
        <taxon>fabids</taxon>
        <taxon>Malpighiales</taxon>
        <taxon>Salicaceae</taxon>
        <taxon>Saliceae</taxon>
        <taxon>Populus</taxon>
    </lineage>
</organism>
<evidence type="ECO:0000313" key="1">
    <source>
        <dbReference type="EMBL" id="KAI9402266.1"/>
    </source>
</evidence>
<keyword evidence="2" id="KW-1185">Reference proteome</keyword>
<dbReference type="EMBL" id="CM009290">
    <property type="protein sequence ID" value="KAI9402266.1"/>
    <property type="molecule type" value="Genomic_DNA"/>
</dbReference>
<evidence type="ECO:0000313" key="2">
    <source>
        <dbReference type="Proteomes" id="UP000006729"/>
    </source>
</evidence>
<sequence>MLTCEEWEEFREVRSRTPFESKLARSNARRRTEEPVRMEDLKGWTIDVLNRQLHGTPSLRLVYYCDNYDAQCI</sequence>
<reference evidence="1 2" key="1">
    <citation type="journal article" date="2006" name="Science">
        <title>The genome of black cottonwood, Populus trichocarpa (Torr. &amp; Gray).</title>
        <authorList>
            <person name="Tuskan G.A."/>
            <person name="Difazio S."/>
            <person name="Jansson S."/>
            <person name="Bohlmann J."/>
            <person name="Grigoriev I."/>
            <person name="Hellsten U."/>
            <person name="Putnam N."/>
            <person name="Ralph S."/>
            <person name="Rombauts S."/>
            <person name="Salamov A."/>
            <person name="Schein J."/>
            <person name="Sterck L."/>
            <person name="Aerts A."/>
            <person name="Bhalerao R.R."/>
            <person name="Bhalerao R.P."/>
            <person name="Blaudez D."/>
            <person name="Boerjan W."/>
            <person name="Brun A."/>
            <person name="Brunner A."/>
            <person name="Busov V."/>
            <person name="Campbell M."/>
            <person name="Carlson J."/>
            <person name="Chalot M."/>
            <person name="Chapman J."/>
            <person name="Chen G.L."/>
            <person name="Cooper D."/>
            <person name="Coutinho P.M."/>
            <person name="Couturier J."/>
            <person name="Covert S."/>
            <person name="Cronk Q."/>
            <person name="Cunningham R."/>
            <person name="Davis J."/>
            <person name="Degroeve S."/>
            <person name="Dejardin A."/>
            <person name="Depamphilis C."/>
            <person name="Detter J."/>
            <person name="Dirks B."/>
            <person name="Dubchak I."/>
            <person name="Duplessis S."/>
            <person name="Ehlting J."/>
            <person name="Ellis B."/>
            <person name="Gendler K."/>
            <person name="Goodstein D."/>
            <person name="Gribskov M."/>
            <person name="Grimwood J."/>
            <person name="Groover A."/>
            <person name="Gunter L."/>
            <person name="Hamberger B."/>
            <person name="Heinze B."/>
            <person name="Helariutta Y."/>
            <person name="Henrissat B."/>
            <person name="Holligan D."/>
            <person name="Holt R."/>
            <person name="Huang W."/>
            <person name="Islam-Faridi N."/>
            <person name="Jones S."/>
            <person name="Jones-Rhoades M."/>
            <person name="Jorgensen R."/>
            <person name="Joshi C."/>
            <person name="Kangasjarvi J."/>
            <person name="Karlsson J."/>
            <person name="Kelleher C."/>
            <person name="Kirkpatrick R."/>
            <person name="Kirst M."/>
            <person name="Kohler A."/>
            <person name="Kalluri U."/>
            <person name="Larimer F."/>
            <person name="Leebens-Mack J."/>
            <person name="Leple J.C."/>
            <person name="Locascio P."/>
            <person name="Lou Y."/>
            <person name="Lucas S."/>
            <person name="Martin F."/>
            <person name="Montanini B."/>
            <person name="Napoli C."/>
            <person name="Nelson D.R."/>
            <person name="Nelson C."/>
            <person name="Nieminen K."/>
            <person name="Nilsson O."/>
            <person name="Pereda V."/>
            <person name="Peter G."/>
            <person name="Philippe R."/>
            <person name="Pilate G."/>
            <person name="Poliakov A."/>
            <person name="Razumovskaya J."/>
            <person name="Richardson P."/>
            <person name="Rinaldi C."/>
            <person name="Ritland K."/>
            <person name="Rouze P."/>
            <person name="Ryaboy D."/>
            <person name="Schmutz J."/>
            <person name="Schrader J."/>
            <person name="Segerman B."/>
            <person name="Shin H."/>
            <person name="Siddiqui A."/>
            <person name="Sterky F."/>
            <person name="Terry A."/>
            <person name="Tsai C.J."/>
            <person name="Uberbacher E."/>
            <person name="Unneberg P."/>
            <person name="Vahala J."/>
            <person name="Wall K."/>
            <person name="Wessler S."/>
            <person name="Yang G."/>
            <person name="Yin T."/>
            <person name="Douglas C."/>
            <person name="Marra M."/>
            <person name="Sandberg G."/>
            <person name="Van de Peer Y."/>
            <person name="Rokhsar D."/>
        </authorList>
    </citation>
    <scope>NUCLEOTIDE SEQUENCE [LARGE SCALE GENOMIC DNA]</scope>
    <source>
        <strain evidence="2">cv. Nisqually</strain>
    </source>
</reference>